<evidence type="ECO:0000256" key="1">
    <source>
        <dbReference type="ARBA" id="ARBA00001968"/>
    </source>
</evidence>
<dbReference type="Proteomes" id="UP000228934">
    <property type="component" value="Unassembled WGS sequence"/>
</dbReference>
<dbReference type="PANTHER" id="PTHR22930:SF284">
    <property type="entry name" value="DDE TNP4 DOMAIN-CONTAINING PROTEIN"/>
    <property type="match status" value="1"/>
</dbReference>
<comment type="cofactor">
    <cofactor evidence="1">
        <name>a divalent metal cation</name>
        <dbReference type="ChEBI" id="CHEBI:60240"/>
    </cofactor>
</comment>
<keyword evidence="4" id="KW-0540">Nuclease</keyword>
<dbReference type="AlphaFoldDB" id="A0A2G9RQW0"/>
<keyword evidence="6" id="KW-0378">Hydrolase</keyword>
<protein>
    <recommendedName>
        <fullName evidence="8">DDE Tnp4 domain-containing protein</fullName>
    </recommendedName>
</protein>
<evidence type="ECO:0000313" key="9">
    <source>
        <dbReference type="EMBL" id="PIO30298.1"/>
    </source>
</evidence>
<evidence type="ECO:0000313" key="10">
    <source>
        <dbReference type="Proteomes" id="UP000228934"/>
    </source>
</evidence>
<feature type="domain" description="DDE Tnp4" evidence="8">
    <location>
        <begin position="30"/>
        <end position="189"/>
    </location>
</feature>
<dbReference type="EMBL" id="KV929848">
    <property type="protein sequence ID" value="PIO30298.1"/>
    <property type="molecule type" value="Genomic_DNA"/>
</dbReference>
<dbReference type="InterPro" id="IPR027806">
    <property type="entry name" value="HARBI1_dom"/>
</dbReference>
<evidence type="ECO:0000256" key="5">
    <source>
        <dbReference type="ARBA" id="ARBA00022723"/>
    </source>
</evidence>
<dbReference type="OrthoDB" id="1912480at2759"/>
<evidence type="ECO:0000256" key="3">
    <source>
        <dbReference type="ARBA" id="ARBA00006958"/>
    </source>
</evidence>
<organism evidence="9 10">
    <name type="scientific">Aquarana catesbeiana</name>
    <name type="common">American bullfrog</name>
    <name type="synonym">Rana catesbeiana</name>
    <dbReference type="NCBI Taxonomy" id="8400"/>
    <lineage>
        <taxon>Eukaryota</taxon>
        <taxon>Metazoa</taxon>
        <taxon>Chordata</taxon>
        <taxon>Craniata</taxon>
        <taxon>Vertebrata</taxon>
        <taxon>Euteleostomi</taxon>
        <taxon>Amphibia</taxon>
        <taxon>Batrachia</taxon>
        <taxon>Anura</taxon>
        <taxon>Neobatrachia</taxon>
        <taxon>Ranoidea</taxon>
        <taxon>Ranidae</taxon>
        <taxon>Aquarana</taxon>
    </lineage>
</organism>
<evidence type="ECO:0000256" key="7">
    <source>
        <dbReference type="ARBA" id="ARBA00023242"/>
    </source>
</evidence>
<keyword evidence="10" id="KW-1185">Reference proteome</keyword>
<dbReference type="GO" id="GO:0005634">
    <property type="term" value="C:nucleus"/>
    <property type="evidence" value="ECO:0007669"/>
    <property type="project" value="UniProtKB-SubCell"/>
</dbReference>
<accession>A0A2G9RQW0</accession>
<dbReference type="GO" id="GO:0004518">
    <property type="term" value="F:nuclease activity"/>
    <property type="evidence" value="ECO:0007669"/>
    <property type="project" value="UniProtKB-KW"/>
</dbReference>
<proteinExistence type="inferred from homology"/>
<dbReference type="Pfam" id="PF13359">
    <property type="entry name" value="DDE_Tnp_4"/>
    <property type="match status" value="1"/>
</dbReference>
<dbReference type="InterPro" id="IPR045249">
    <property type="entry name" value="HARBI1-like"/>
</dbReference>
<dbReference type="GO" id="GO:0046872">
    <property type="term" value="F:metal ion binding"/>
    <property type="evidence" value="ECO:0007669"/>
    <property type="project" value="UniProtKB-KW"/>
</dbReference>
<evidence type="ECO:0000256" key="2">
    <source>
        <dbReference type="ARBA" id="ARBA00004123"/>
    </source>
</evidence>
<dbReference type="GO" id="GO:0016787">
    <property type="term" value="F:hydrolase activity"/>
    <property type="evidence" value="ECO:0007669"/>
    <property type="project" value="UniProtKB-KW"/>
</dbReference>
<comment type="similarity">
    <text evidence="3">Belongs to the HARBI1 family.</text>
</comment>
<keyword evidence="7" id="KW-0539">Nucleus</keyword>
<evidence type="ECO:0000259" key="8">
    <source>
        <dbReference type="Pfam" id="PF13359"/>
    </source>
</evidence>
<gene>
    <name evidence="9" type="ORF">AB205_0055440</name>
</gene>
<name>A0A2G9RQW0_AQUCT</name>
<evidence type="ECO:0000256" key="4">
    <source>
        <dbReference type="ARBA" id="ARBA00022722"/>
    </source>
</evidence>
<reference evidence="10" key="1">
    <citation type="journal article" date="2017" name="Nat. Commun.">
        <title>The North American bullfrog draft genome provides insight into hormonal regulation of long noncoding RNA.</title>
        <authorList>
            <person name="Hammond S.A."/>
            <person name="Warren R.L."/>
            <person name="Vandervalk B.P."/>
            <person name="Kucuk E."/>
            <person name="Khan H."/>
            <person name="Gibb E.A."/>
            <person name="Pandoh P."/>
            <person name="Kirk H."/>
            <person name="Zhao Y."/>
            <person name="Jones M."/>
            <person name="Mungall A.J."/>
            <person name="Coope R."/>
            <person name="Pleasance S."/>
            <person name="Moore R.A."/>
            <person name="Holt R.A."/>
            <person name="Round J.M."/>
            <person name="Ohora S."/>
            <person name="Walle B.V."/>
            <person name="Veldhoen N."/>
            <person name="Helbing C.C."/>
            <person name="Birol I."/>
        </authorList>
    </citation>
    <scope>NUCLEOTIDE SEQUENCE [LARGE SCALE GENOMIC DNA]</scope>
</reference>
<comment type="subcellular location">
    <subcellularLocation>
        <location evidence="2">Nucleus</location>
    </subcellularLocation>
</comment>
<evidence type="ECO:0000256" key="6">
    <source>
        <dbReference type="ARBA" id="ARBA00022801"/>
    </source>
</evidence>
<dbReference type="PANTHER" id="PTHR22930">
    <property type="match status" value="1"/>
</dbReference>
<keyword evidence="5" id="KW-0479">Metal-binding</keyword>
<sequence>MKFPSTPQEWQTVASHFAQRWDFPNCGGAIDGKHVHIVPPPNSGSYYYNCKGFNSIVMLAVVSAKFLYVDVGKNGRMSNGGVIAQMEFYRRLQNGSLDLPPPEENVEGLPFVFVADEAFVLGDHLMRPFPMRTLTPEQRVFNYRLARARRVVENTFGIMASRFRLFLTPIHMAEYKLNHIILAYCVLHNFLRQHSANYAGSVGPEAGIINETTLTALESGHPGLPSLSARDVRLRYLEFFAGRGAINMPDNL</sequence>